<evidence type="ECO:0000256" key="2">
    <source>
        <dbReference type="ARBA" id="ARBA00022801"/>
    </source>
</evidence>
<dbReference type="PANTHER" id="PTHR35372:SF2">
    <property type="entry name" value="SF3 HELICASE DOMAIN-CONTAINING PROTEIN"/>
    <property type="match status" value="1"/>
</dbReference>
<evidence type="ECO:0000256" key="3">
    <source>
        <dbReference type="ARBA" id="ARBA00022806"/>
    </source>
</evidence>
<name>A0ABW7R3F3_9ACTN</name>
<proteinExistence type="predicted"/>
<accession>A0ABW7R3F3</accession>
<keyword evidence="8" id="KW-1185">Reference proteome</keyword>
<dbReference type="Gene3D" id="3.40.50.300">
    <property type="entry name" value="P-loop containing nucleotide triphosphate hydrolases"/>
    <property type="match status" value="1"/>
</dbReference>
<evidence type="ECO:0000256" key="5">
    <source>
        <dbReference type="SAM" id="MobiDB-lite"/>
    </source>
</evidence>
<dbReference type="InterPro" id="IPR004968">
    <property type="entry name" value="DNA_primase/NTPase_C"/>
</dbReference>
<dbReference type="InterPro" id="IPR014015">
    <property type="entry name" value="Helicase_SF3_DNA-vir"/>
</dbReference>
<evidence type="ECO:0000259" key="6">
    <source>
        <dbReference type="PROSITE" id="PS51206"/>
    </source>
</evidence>
<keyword evidence="4" id="KW-0067">ATP-binding</keyword>
<evidence type="ECO:0000256" key="1">
    <source>
        <dbReference type="ARBA" id="ARBA00022741"/>
    </source>
</evidence>
<keyword evidence="3" id="KW-0347">Helicase</keyword>
<dbReference type="InterPro" id="IPR051620">
    <property type="entry name" value="ORF904-like_C"/>
</dbReference>
<keyword evidence="2" id="KW-0378">Hydrolase</keyword>
<dbReference type="Pfam" id="PF08706">
    <property type="entry name" value="D5_N"/>
    <property type="match status" value="1"/>
</dbReference>
<dbReference type="Proteomes" id="UP001610818">
    <property type="component" value="Unassembled WGS sequence"/>
</dbReference>
<dbReference type="SMART" id="SM00885">
    <property type="entry name" value="D5_N"/>
    <property type="match status" value="1"/>
</dbReference>
<dbReference type="SUPFAM" id="SSF52540">
    <property type="entry name" value="P-loop containing nucleoside triphosphate hydrolases"/>
    <property type="match status" value="1"/>
</dbReference>
<evidence type="ECO:0000313" key="7">
    <source>
        <dbReference type="EMBL" id="MFH8551802.1"/>
    </source>
</evidence>
<dbReference type="Pfam" id="PF03288">
    <property type="entry name" value="Pox_D5"/>
    <property type="match status" value="1"/>
</dbReference>
<evidence type="ECO:0000256" key="4">
    <source>
        <dbReference type="ARBA" id="ARBA00022840"/>
    </source>
</evidence>
<comment type="caution">
    <text evidence="7">The sequence shown here is derived from an EMBL/GenBank/DDBJ whole genome shotgun (WGS) entry which is preliminary data.</text>
</comment>
<dbReference type="Pfam" id="PF19263">
    <property type="entry name" value="DUF5906"/>
    <property type="match status" value="1"/>
</dbReference>
<reference evidence="7 8" key="1">
    <citation type="submission" date="2024-10" db="EMBL/GenBank/DDBJ databases">
        <title>The Natural Products Discovery Center: Release of the First 8490 Sequenced Strains for Exploring Actinobacteria Biosynthetic Diversity.</title>
        <authorList>
            <person name="Kalkreuter E."/>
            <person name="Kautsar S.A."/>
            <person name="Yang D."/>
            <person name="Bader C.D."/>
            <person name="Teijaro C.N."/>
            <person name="Fluegel L."/>
            <person name="Davis C.M."/>
            <person name="Simpson J.R."/>
            <person name="Lauterbach L."/>
            <person name="Steele A.D."/>
            <person name="Gui C."/>
            <person name="Meng S."/>
            <person name="Li G."/>
            <person name="Viehrig K."/>
            <person name="Ye F."/>
            <person name="Su P."/>
            <person name="Kiefer A.F."/>
            <person name="Nichols A."/>
            <person name="Cepeda A.J."/>
            <person name="Yan W."/>
            <person name="Fan B."/>
            <person name="Jiang Y."/>
            <person name="Adhikari A."/>
            <person name="Zheng C.-J."/>
            <person name="Schuster L."/>
            <person name="Cowan T.M."/>
            <person name="Smanski M.J."/>
            <person name="Chevrette M.G."/>
            <person name="De Carvalho L.P.S."/>
            <person name="Shen B."/>
        </authorList>
    </citation>
    <scope>NUCLEOTIDE SEQUENCE [LARGE SCALE GENOMIC DNA]</scope>
    <source>
        <strain evidence="7 8">NPDC017990</strain>
    </source>
</reference>
<gene>
    <name evidence="7" type="ORF">ACH4F9_43185</name>
</gene>
<evidence type="ECO:0000313" key="8">
    <source>
        <dbReference type="Proteomes" id="UP001610818"/>
    </source>
</evidence>
<keyword evidence="1" id="KW-0547">Nucleotide-binding</keyword>
<dbReference type="RefSeq" id="WP_397718879.1">
    <property type="nucleotide sequence ID" value="NZ_JBIRGN010000015.1"/>
</dbReference>
<dbReference type="PROSITE" id="PS51206">
    <property type="entry name" value="SF3_HELICASE_1"/>
    <property type="match status" value="1"/>
</dbReference>
<organism evidence="7 8">
    <name type="scientific">Streptomyces longisporoflavus</name>
    <dbReference type="NCBI Taxonomy" id="28044"/>
    <lineage>
        <taxon>Bacteria</taxon>
        <taxon>Bacillati</taxon>
        <taxon>Actinomycetota</taxon>
        <taxon>Actinomycetes</taxon>
        <taxon>Kitasatosporales</taxon>
        <taxon>Streptomycetaceae</taxon>
        <taxon>Streptomyces</taxon>
    </lineage>
</organism>
<dbReference type="EMBL" id="JBIRGQ010000015">
    <property type="protein sequence ID" value="MFH8551802.1"/>
    <property type="molecule type" value="Genomic_DNA"/>
</dbReference>
<sequence>MSAEPARFDAEAAAAQIHQQSLDFTLPHAHPGLPAQQTDAHYPPAAPAASDGLMPTSLTDRGNAKLFARLYRDQFRYVIGMGWHSWDEYRWKLTGGDEAAVWAAGEMAEQIPDHDPAGRFTDRQLAAHRRHSESTSGLKALLYQAQAAPGLRLDPEILDGDIYALCTPAGVVDLRTGTLRKPDPLTDMHSRATLVAPHTMPIPRWESFLRDTFGDDAKGLETTRFLHLLLGYSITGDVGAQVLPFLYGSGANGKSVLLEVMTQILGDYANAAPPGFLMEKGKFTEHSTELTELHGRRIVVCSELKPNDKFNEARVKLLTGGDTITARRMRQNFFTFTPTHKLWLLGNHRPEVGTGGYAFWRRMRIIPFERSVPDERKIDNLAAELVRDEGPGILHWLIQGAQRYLATRDPLTGPASVRVATAAYETTEDHVGRFLTECCTKGPDGAGSDLRVEQKLLYETYGRWCSDEGIRPSTSRAFASRIRQELGLASPADMIKNNATKLYPGLALLADNEAADGGGGTP</sequence>
<feature type="domain" description="SF3 helicase" evidence="6">
    <location>
        <begin position="221"/>
        <end position="381"/>
    </location>
</feature>
<dbReference type="InterPro" id="IPR045455">
    <property type="entry name" value="NrS-1_pol-like_helicase"/>
</dbReference>
<dbReference type="InterPro" id="IPR014818">
    <property type="entry name" value="Phage/plasmid_primase_P4_C"/>
</dbReference>
<dbReference type="InterPro" id="IPR006500">
    <property type="entry name" value="Helicase_put_C_phage/plasmid"/>
</dbReference>
<feature type="region of interest" description="Disordered" evidence="5">
    <location>
        <begin position="26"/>
        <end position="55"/>
    </location>
</feature>
<dbReference type="NCBIfam" id="TIGR01613">
    <property type="entry name" value="primase_Cterm"/>
    <property type="match status" value="1"/>
</dbReference>
<dbReference type="InterPro" id="IPR027417">
    <property type="entry name" value="P-loop_NTPase"/>
</dbReference>
<dbReference type="PANTHER" id="PTHR35372">
    <property type="entry name" value="ATP BINDING PROTEIN-RELATED"/>
    <property type="match status" value="1"/>
</dbReference>
<protein>
    <submittedName>
        <fullName evidence="7">Phage/plasmid primase, P4 family</fullName>
    </submittedName>
</protein>